<evidence type="ECO:0000313" key="1">
    <source>
        <dbReference type="EMBL" id="EID23994.1"/>
    </source>
</evidence>
<accession>I0SKU1</accession>
<dbReference type="InterPro" id="IPR027417">
    <property type="entry name" value="P-loop_NTPase"/>
</dbReference>
<dbReference type="Proteomes" id="UP000003245">
    <property type="component" value="Unassembled WGS sequence"/>
</dbReference>
<comment type="caution">
    <text evidence="1">The sequence shown here is derived from an EMBL/GenBank/DDBJ whole genome shotgun (WGS) entry which is preliminary data.</text>
</comment>
<dbReference type="EMBL" id="AICP01000012">
    <property type="protein sequence ID" value="EID23994.1"/>
    <property type="molecule type" value="Genomic_DNA"/>
</dbReference>
<dbReference type="Gene3D" id="3.40.50.300">
    <property type="entry name" value="P-loop containing nucleotide triphosphate hydrolases"/>
    <property type="match status" value="1"/>
</dbReference>
<organism evidence="1 2">
    <name type="scientific">Streptococcus anginosus subsp. whileyi CCUG 39159</name>
    <dbReference type="NCBI Taxonomy" id="1095729"/>
    <lineage>
        <taxon>Bacteria</taxon>
        <taxon>Bacillati</taxon>
        <taxon>Bacillota</taxon>
        <taxon>Bacilli</taxon>
        <taxon>Lactobacillales</taxon>
        <taxon>Streptococcaceae</taxon>
        <taxon>Streptococcus</taxon>
        <taxon>Streptococcus anginosus group</taxon>
    </lineage>
</organism>
<keyword evidence="2" id="KW-1185">Reference proteome</keyword>
<dbReference type="Pfam" id="PF12846">
    <property type="entry name" value="AAA_10"/>
    <property type="match status" value="1"/>
</dbReference>
<sequence>MLNRIKRVGRSQNNFLVFISQEPDDSNREDGETSAFGMYFCFHNEAENAAEKVLRRLKVQVTEESKEWFNNMTKAQCLYKDTYGRVERVTVDGLFFPEIAKLFETVRKPEEQEVA</sequence>
<dbReference type="AlphaFoldDB" id="I0SKU1"/>
<reference evidence="1 2" key="1">
    <citation type="submission" date="2012-01" db="EMBL/GenBank/DDBJ databases">
        <authorList>
            <person name="Harkins D.M."/>
            <person name="Madupu R."/>
            <person name="Durkin A.S."/>
            <person name="Torralba M."/>
            <person name="Methe B."/>
            <person name="Sutton G.G."/>
            <person name="Nelson K.E."/>
        </authorList>
    </citation>
    <scope>NUCLEOTIDE SEQUENCE [LARGE SCALE GENOMIC DNA]</scope>
    <source>
        <strain evidence="1 2">CCUG 39159</strain>
    </source>
</reference>
<protein>
    <submittedName>
        <fullName evidence="1">Uncharacterized protein</fullName>
    </submittedName>
</protein>
<evidence type="ECO:0000313" key="2">
    <source>
        <dbReference type="Proteomes" id="UP000003245"/>
    </source>
</evidence>
<proteinExistence type="predicted"/>
<gene>
    <name evidence="1" type="ORF">HMPREF1043_0358</name>
</gene>
<dbReference type="PATRIC" id="fig|1095729.3.peg.117"/>
<name>I0SKU1_STRAP</name>